<dbReference type="InterPro" id="IPR011991">
    <property type="entry name" value="ArsR-like_HTH"/>
</dbReference>
<sequence length="67" mass="7452">MTDNPIDAKVLKHLRKIQGSTAWAMRHAIGEDRPTISKALNRLKRKGLVECNGTPYWVATGLRGTHA</sequence>
<organism evidence="1 3">
    <name type="scientific">Pseudomonas multiresinivorans</name>
    <dbReference type="NCBI Taxonomy" id="95301"/>
    <lineage>
        <taxon>Bacteria</taxon>
        <taxon>Pseudomonadati</taxon>
        <taxon>Pseudomonadota</taxon>
        <taxon>Gammaproteobacteria</taxon>
        <taxon>Pseudomonadales</taxon>
        <taxon>Pseudomonadaceae</taxon>
        <taxon>Pseudomonas</taxon>
    </lineage>
</organism>
<keyword evidence="3" id="KW-1185">Reference proteome</keyword>
<dbReference type="AlphaFoldDB" id="A0A7Z3GPR5"/>
<dbReference type="GO" id="GO:0006355">
    <property type="term" value="P:regulation of DNA-templated transcription"/>
    <property type="evidence" value="ECO:0007669"/>
    <property type="project" value="UniProtKB-ARBA"/>
</dbReference>
<evidence type="ECO:0000313" key="3">
    <source>
        <dbReference type="Proteomes" id="UP000502549"/>
    </source>
</evidence>
<dbReference type="SUPFAM" id="SSF46785">
    <property type="entry name" value="Winged helix' DNA-binding domain"/>
    <property type="match status" value="1"/>
</dbReference>
<accession>A0A7Z3GPR5</accession>
<dbReference type="InterPro" id="IPR036388">
    <property type="entry name" value="WH-like_DNA-bd_sf"/>
</dbReference>
<dbReference type="EMBL" id="CP048833">
    <property type="protein sequence ID" value="QJP08355.1"/>
    <property type="molecule type" value="Genomic_DNA"/>
</dbReference>
<name>A0A7Z3GPR5_9PSED</name>
<dbReference type="Gene3D" id="1.10.10.10">
    <property type="entry name" value="Winged helix-like DNA-binding domain superfamily/Winged helix DNA-binding domain"/>
    <property type="match status" value="1"/>
</dbReference>
<reference evidence="1 3" key="1">
    <citation type="submission" date="2020-02" db="EMBL/GenBank/DDBJ databases">
        <title>Complete genome sequence of Pseudomonas multiresinivorans ORNL1.</title>
        <authorList>
            <person name="Podar M."/>
        </authorList>
    </citation>
    <scope>NUCLEOTIDE SEQUENCE [LARGE SCALE GENOMIC DNA]</scope>
    <source>
        <strain evidence="1">Populi</strain>
        <strain evidence="3">populi</strain>
    </source>
</reference>
<dbReference type="KEGG" id="pmui:G4G71_22405"/>
<evidence type="ECO:0000313" key="2">
    <source>
        <dbReference type="EMBL" id="QJP10501.1"/>
    </source>
</evidence>
<protein>
    <submittedName>
        <fullName evidence="1">Winged helix-turn-helix transcriptional regulator</fullName>
    </submittedName>
</protein>
<dbReference type="KEGG" id="pmui:G4G71_10875"/>
<dbReference type="InterPro" id="IPR036390">
    <property type="entry name" value="WH_DNA-bd_sf"/>
</dbReference>
<dbReference type="RefSeq" id="WP_169937521.1">
    <property type="nucleotide sequence ID" value="NZ_CP048833.1"/>
</dbReference>
<dbReference type="Proteomes" id="UP000502549">
    <property type="component" value="Chromosome"/>
</dbReference>
<dbReference type="CDD" id="cd00090">
    <property type="entry name" value="HTH_ARSR"/>
    <property type="match status" value="1"/>
</dbReference>
<proteinExistence type="predicted"/>
<dbReference type="EMBL" id="CP048833">
    <property type="protein sequence ID" value="QJP10501.1"/>
    <property type="molecule type" value="Genomic_DNA"/>
</dbReference>
<evidence type="ECO:0000313" key="1">
    <source>
        <dbReference type="EMBL" id="QJP08355.1"/>
    </source>
</evidence>
<gene>
    <name evidence="1" type="ORF">G4G71_10875</name>
    <name evidence="2" type="ORF">G4G71_22405</name>
</gene>